<evidence type="ECO:0000313" key="5">
    <source>
        <dbReference type="Proteomes" id="UP000813463"/>
    </source>
</evidence>
<reference evidence="5" key="1">
    <citation type="journal article" date="2021" name="Nat. Commun.">
        <title>Genomic analyses provide insights into spinach domestication and the genetic basis of agronomic traits.</title>
        <authorList>
            <person name="Cai X."/>
            <person name="Sun X."/>
            <person name="Xu C."/>
            <person name="Sun H."/>
            <person name="Wang X."/>
            <person name="Ge C."/>
            <person name="Zhang Z."/>
            <person name="Wang Q."/>
            <person name="Fei Z."/>
            <person name="Jiao C."/>
            <person name="Wang Q."/>
        </authorList>
    </citation>
    <scope>NUCLEOTIDE SEQUENCE [LARGE SCALE GENOMIC DNA]</scope>
    <source>
        <strain evidence="5">cv. Varoflay</strain>
    </source>
</reference>
<keyword evidence="1" id="KW-0234">DNA repair</keyword>
<protein>
    <recommendedName>
        <fullName evidence="1">ATP-dependent DNA helicase</fullName>
        <ecNumber evidence="1">5.6.2.3</ecNumber>
    </recommendedName>
</protein>
<dbReference type="InterPro" id="IPR027417">
    <property type="entry name" value="P-loop_NTPase"/>
</dbReference>
<dbReference type="Pfam" id="PF05970">
    <property type="entry name" value="PIF1"/>
    <property type="match status" value="1"/>
</dbReference>
<feature type="domain" description="DNA helicase Pif1-like 2B" evidence="4">
    <location>
        <begin position="1249"/>
        <end position="1293"/>
    </location>
</feature>
<reference evidence="6" key="2">
    <citation type="submission" date="2025-08" db="UniProtKB">
        <authorList>
            <consortium name="RefSeq"/>
        </authorList>
    </citation>
    <scope>IDENTIFICATION</scope>
    <source>
        <tissue evidence="6">Leaf</tissue>
    </source>
</reference>
<feature type="domain" description="Helitron helicase-like" evidence="3">
    <location>
        <begin position="326"/>
        <end position="505"/>
    </location>
</feature>
<proteinExistence type="inferred from homology"/>
<keyword evidence="5" id="KW-1185">Reference proteome</keyword>
<comment type="similarity">
    <text evidence="1">Belongs to the helicase family.</text>
</comment>
<dbReference type="CDD" id="cd18809">
    <property type="entry name" value="SF1_C_RecD"/>
    <property type="match status" value="1"/>
</dbReference>
<dbReference type="InterPro" id="IPR010285">
    <property type="entry name" value="DNA_helicase_pif1-like_DEAD"/>
</dbReference>
<dbReference type="Gene3D" id="3.40.50.300">
    <property type="entry name" value="P-loop containing nucleotide triphosphate hydrolases"/>
    <property type="match status" value="2"/>
</dbReference>
<keyword evidence="1" id="KW-0378">Hydrolase</keyword>
<name>A0ABM3RSY5_SPIOL</name>
<gene>
    <name evidence="6" type="primary">LOC110779478</name>
</gene>
<comment type="cofactor">
    <cofactor evidence="1">
        <name>Mg(2+)</name>
        <dbReference type="ChEBI" id="CHEBI:18420"/>
    </cofactor>
</comment>
<keyword evidence="1" id="KW-0547">Nucleotide-binding</keyword>
<keyword evidence="1" id="KW-0233">DNA recombination</keyword>
<dbReference type="EC" id="5.6.2.3" evidence="1"/>
<keyword evidence="1" id="KW-0067">ATP-binding</keyword>
<evidence type="ECO:0000259" key="3">
    <source>
        <dbReference type="Pfam" id="PF14214"/>
    </source>
</evidence>
<dbReference type="Proteomes" id="UP000813463">
    <property type="component" value="Chromosome 4"/>
</dbReference>
<dbReference type="InterPro" id="IPR025476">
    <property type="entry name" value="Helitron_helicase-like"/>
</dbReference>
<dbReference type="InterPro" id="IPR049163">
    <property type="entry name" value="Pif1-like_2B_dom"/>
</dbReference>
<keyword evidence="1" id="KW-0347">Helicase</keyword>
<dbReference type="PANTHER" id="PTHR10492:SF94">
    <property type="entry name" value="ATP-DEPENDENT DNA HELICASE"/>
    <property type="match status" value="1"/>
</dbReference>
<comment type="catalytic activity">
    <reaction evidence="1">
        <text>ATP + H2O = ADP + phosphate + H(+)</text>
        <dbReference type="Rhea" id="RHEA:13065"/>
        <dbReference type="ChEBI" id="CHEBI:15377"/>
        <dbReference type="ChEBI" id="CHEBI:15378"/>
        <dbReference type="ChEBI" id="CHEBI:30616"/>
        <dbReference type="ChEBI" id="CHEBI:43474"/>
        <dbReference type="ChEBI" id="CHEBI:456216"/>
        <dbReference type="EC" id="5.6.2.3"/>
    </reaction>
</comment>
<evidence type="ECO:0000313" key="6">
    <source>
        <dbReference type="RefSeq" id="XP_056698730.1"/>
    </source>
</evidence>
<keyword evidence="1" id="KW-0227">DNA damage</keyword>
<dbReference type="Pfam" id="PF14214">
    <property type="entry name" value="Helitron_like_N"/>
    <property type="match status" value="1"/>
</dbReference>
<dbReference type="Pfam" id="PF21530">
    <property type="entry name" value="Pif1_2B_dom"/>
    <property type="match status" value="1"/>
</dbReference>
<evidence type="ECO:0000259" key="4">
    <source>
        <dbReference type="Pfam" id="PF21530"/>
    </source>
</evidence>
<dbReference type="GeneID" id="110779478"/>
<dbReference type="PANTHER" id="PTHR10492">
    <property type="match status" value="1"/>
</dbReference>
<feature type="domain" description="DNA helicase Pif1-like DEAD-box helicase" evidence="2">
    <location>
        <begin position="952"/>
        <end position="1159"/>
    </location>
</feature>
<organism evidence="5 6">
    <name type="scientific">Spinacia oleracea</name>
    <name type="common">Spinach</name>
    <dbReference type="NCBI Taxonomy" id="3562"/>
    <lineage>
        <taxon>Eukaryota</taxon>
        <taxon>Viridiplantae</taxon>
        <taxon>Streptophyta</taxon>
        <taxon>Embryophyta</taxon>
        <taxon>Tracheophyta</taxon>
        <taxon>Spermatophyta</taxon>
        <taxon>Magnoliopsida</taxon>
        <taxon>eudicotyledons</taxon>
        <taxon>Gunneridae</taxon>
        <taxon>Pentapetalae</taxon>
        <taxon>Caryophyllales</taxon>
        <taxon>Chenopodiaceae</taxon>
        <taxon>Chenopodioideae</taxon>
        <taxon>Anserineae</taxon>
        <taxon>Spinacia</taxon>
    </lineage>
</organism>
<evidence type="ECO:0000256" key="1">
    <source>
        <dbReference type="RuleBase" id="RU363044"/>
    </source>
</evidence>
<dbReference type="RefSeq" id="XP_056698730.1">
    <property type="nucleotide sequence ID" value="XM_056842752.1"/>
</dbReference>
<evidence type="ECO:0000259" key="2">
    <source>
        <dbReference type="Pfam" id="PF05970"/>
    </source>
</evidence>
<accession>A0ABM3RSY5</accession>
<dbReference type="SUPFAM" id="SSF52540">
    <property type="entry name" value="P-loop containing nucleoside triphosphate hydrolases"/>
    <property type="match status" value="2"/>
</dbReference>
<sequence length="1417" mass="159716">MKSIPNPYVRSVKPEVPLAVIGEAIPHEPLALPLPEYCPKCNAKKFAYESLHFCCGNGEVEVASNAYPPELVRLFTSQDEDAQHFRKYARLYNNLFAFSSLGGAIDAQTQKGIYVFKLHGQIYHHVPDLLPGNDNPKYLQLYFYDSQHEAENRLGCFPELREDVINILMNVTQRNPCARFFRSLKEMEIREDTHVVLNKNTVPDQRVYNAPTSDEVAGIWPEATSSSESSSPHIVVSGKSNESHRVMHFYGCYDPLQYPLLFPCGDCGWNQGLMKMSTGGRHQLRTQQDPVVSCAVQTAEELLSEEAIRATGAHTKADKHISAREYYAYKLQSRPQNLLLRAGRCFQQYIVDMYVKVENTRLDFFRRNQATIRADLYQGILDTVESGETNAANVGHRVVLPPTFIGGPRDLKKRYLNAMALVQRYGKPDLFVTMTCNPNWPEIKQELATGEEAQNRPDLVSRIFRAKLLALKKQIMEKHVFGKVAAMIYVVEFQKRGLPHAHFLIILKPEFKIKTPADYDKFVCAEIPSVDNPGLRKIILKHMMHGPCGHLNPQCPCMKHKSHKNKCKSGYPKQFCPETTNNKDGFPLYRRRDTGDAVSIRKANLDNRWVIPYNPYLSSLFDCHVNVEVCSTIQAVKYLYKYVYKGHDMISFNVVQPGEQRDVDEIDQFQSGRWVSPCEVAWRIFGFDLYEMHPAVLPLQVHLPNMHTVQIRPHERLDAVVAADRHSRTSLTEFFKANAATPDGTGCLYSRFTERYRWDSAAKQWFLRKNKTIVVGRLAFVSPSEGERYFLRLLLVHVPGPKSFEDLLTVAGYRCATFQEAALKHNLLVEDESVDLCLAEACAVQMPGALRSLFATVLIFCQPSNLSALWLKYYAAPSEDFSHQFPDSEAKIKQLTASSVEQSLEEMGKSLKTFGLDHLLEPTDDEIARTRDIIDALDAPIPDHCIRCRESLNPAQQEAFTCIIDHVKQKKPGAFFIDGPGGTGKTFFYNALYAEIRLMGLIVLPTATSGIAAANIPSGRTAHSRFKIPIDTEASLACDVPKQGSLAALIKETTLIIWDEASMARKENVESLDLLLRDLCDENQLFGGKLVVFGGDFRQVLPVLPHRTQREAVGVSLVSSVLWPKLTKFRLTENIRAREDPQFSAFLLALGNGELQTAENNYVQLPSEVLKPLEDGRDPITDLTSLTFPELDLRNFSSDIFTTRAILTPMNDDVDSINTELIKKFPGQPVMYKSFDMVLDDNCNVYPTEFINTLCPGGMSPHELVLKEGSPVILLRNILPSSGLCNGTRLICKGLSPNLIECVIITGHHKGKHVFIPRVKQRPSPSSKYPIFFQRKQFLVKLSFAMTINKSQGQTLSQVAIYLPRPCFSHGQLYVALSRARQARQVTVISPDTSQRLAGTHVENVISYEVLQMAGII</sequence>